<dbReference type="OrthoDB" id="1706403at2"/>
<dbReference type="InterPro" id="IPR036565">
    <property type="entry name" value="Mur-like_cat_sf"/>
</dbReference>
<reference evidence="3 4" key="1">
    <citation type="submission" date="2016-11" db="EMBL/GenBank/DDBJ databases">
        <authorList>
            <person name="Jaros S."/>
            <person name="Januszkiewicz K."/>
            <person name="Wedrychowicz H."/>
        </authorList>
    </citation>
    <scope>NUCLEOTIDE SEQUENCE [LARGE SCALE GENOMIC DNA]</scope>
    <source>
        <strain evidence="3 4">DSM 13106</strain>
    </source>
</reference>
<dbReference type="Pfam" id="PF08245">
    <property type="entry name" value="Mur_ligase_M"/>
    <property type="match status" value="1"/>
</dbReference>
<dbReference type="Proteomes" id="UP000184389">
    <property type="component" value="Unassembled WGS sequence"/>
</dbReference>
<evidence type="ECO:0000259" key="2">
    <source>
        <dbReference type="Pfam" id="PF08245"/>
    </source>
</evidence>
<feature type="domain" description="Mur ligase central" evidence="2">
    <location>
        <begin position="73"/>
        <end position="192"/>
    </location>
</feature>
<name>A0A1M5WTH8_9FIRM</name>
<organism evidence="3 4">
    <name type="scientific">Sporanaerobacter acetigenes DSM 13106</name>
    <dbReference type="NCBI Taxonomy" id="1123281"/>
    <lineage>
        <taxon>Bacteria</taxon>
        <taxon>Bacillati</taxon>
        <taxon>Bacillota</taxon>
        <taxon>Tissierellia</taxon>
        <taxon>Tissierellales</taxon>
        <taxon>Sporanaerobacteraceae</taxon>
        <taxon>Sporanaerobacter</taxon>
    </lineage>
</organism>
<evidence type="ECO:0000256" key="1">
    <source>
        <dbReference type="ARBA" id="ARBA00004752"/>
    </source>
</evidence>
<dbReference type="EMBL" id="FQXR01000005">
    <property type="protein sequence ID" value="SHH90732.1"/>
    <property type="molecule type" value="Genomic_DNA"/>
</dbReference>
<dbReference type="InterPro" id="IPR013221">
    <property type="entry name" value="Mur_ligase_cen"/>
</dbReference>
<dbReference type="AlphaFoldDB" id="A0A1M5WTH8"/>
<dbReference type="InterPro" id="IPR036615">
    <property type="entry name" value="Mur_ligase_C_dom_sf"/>
</dbReference>
<dbReference type="PANTHER" id="PTHR23135">
    <property type="entry name" value="MUR LIGASE FAMILY MEMBER"/>
    <property type="match status" value="1"/>
</dbReference>
<dbReference type="STRING" id="1123281.SAMN02745180_01397"/>
<keyword evidence="4" id="KW-1185">Reference proteome</keyword>
<evidence type="ECO:0000313" key="3">
    <source>
        <dbReference type="EMBL" id="SHH90732.1"/>
    </source>
</evidence>
<dbReference type="PANTHER" id="PTHR23135:SF4">
    <property type="entry name" value="UDP-N-ACETYLMURAMOYL-L-ALANYL-D-GLUTAMATE--2,6-DIAMINOPIMELATE LIGASE MURE HOMOLOG, CHLOROPLASTIC"/>
    <property type="match status" value="1"/>
</dbReference>
<dbReference type="SUPFAM" id="SSF53623">
    <property type="entry name" value="MurD-like peptide ligases, catalytic domain"/>
    <property type="match status" value="1"/>
</dbReference>
<evidence type="ECO:0000313" key="4">
    <source>
        <dbReference type="Proteomes" id="UP000184389"/>
    </source>
</evidence>
<proteinExistence type="predicted"/>
<keyword evidence="3" id="KW-0436">Ligase</keyword>
<dbReference type="RefSeq" id="WP_072744067.1">
    <property type="nucleotide sequence ID" value="NZ_FQXR01000005.1"/>
</dbReference>
<comment type="pathway">
    <text evidence="1">Cell wall biogenesis; peptidoglycan biosynthesis.</text>
</comment>
<gene>
    <name evidence="3" type="ORF">SAMN02745180_01397</name>
</gene>
<accession>A0A1M5WTH8</accession>
<protein>
    <submittedName>
        <fullName evidence="3">UDP-N-acetylmuramoyl-L-alanyl-D-glutamate--2,6-diaminopimelate ligase</fullName>
    </submittedName>
</protein>
<dbReference type="GO" id="GO:0005524">
    <property type="term" value="F:ATP binding"/>
    <property type="evidence" value="ECO:0007669"/>
    <property type="project" value="InterPro"/>
</dbReference>
<dbReference type="Gene3D" id="3.40.1190.10">
    <property type="entry name" value="Mur-like, catalytic domain"/>
    <property type="match status" value="1"/>
</dbReference>
<dbReference type="GO" id="GO:0016881">
    <property type="term" value="F:acid-amino acid ligase activity"/>
    <property type="evidence" value="ECO:0007669"/>
    <property type="project" value="InterPro"/>
</dbReference>
<dbReference type="SUPFAM" id="SSF53244">
    <property type="entry name" value="MurD-like peptide ligases, peptide-binding domain"/>
    <property type="match status" value="1"/>
</dbReference>
<sequence length="358" mass="40825">MQDEKMSFIGIVGNSTKNMAFYMIKEIFIKAGFSSIYSNDNDSIIILKSKRDKQIGLINIMPKDLKSILNLNLNFNIVVYTNVGQEERIDDDILKFFSSLKNVVVLNIDESNCINLLKGNDKALVMTYGLNNKATITASSLDIGNSIAFNYCLQRELLTVFHDKIEPLEFPVKLNLIGKENIYNSLAAISVALCFGVDINTIRKTLIEIKGLERNMEKIYDNKFMIIDNKCINPIDYNLTFETVQHLKYKSIILLNGMGIDFGNDNLQKIIDIILNWSSILGIKNISFYIDKKAELIEEDIRKMFSNTNFSYNVFFSLRDSIGYCLEILNDDDLLLIMGNDILNGTKDILLKELNQYG</sequence>